<proteinExistence type="predicted"/>
<gene>
    <name evidence="2" type="ORF">HDF16_004178</name>
</gene>
<dbReference type="AlphaFoldDB" id="A0A7W7ZGI6"/>
<evidence type="ECO:0000256" key="1">
    <source>
        <dbReference type="SAM" id="MobiDB-lite"/>
    </source>
</evidence>
<name>A0A7W7ZGI6_9BACT</name>
<organism evidence="2 3">
    <name type="scientific">Granulicella aggregans</name>
    <dbReference type="NCBI Taxonomy" id="474949"/>
    <lineage>
        <taxon>Bacteria</taxon>
        <taxon>Pseudomonadati</taxon>
        <taxon>Acidobacteriota</taxon>
        <taxon>Terriglobia</taxon>
        <taxon>Terriglobales</taxon>
        <taxon>Acidobacteriaceae</taxon>
        <taxon>Granulicella</taxon>
    </lineage>
</organism>
<dbReference type="RefSeq" id="WP_184221006.1">
    <property type="nucleotide sequence ID" value="NZ_JACHIP010000006.1"/>
</dbReference>
<sequence>MRRLWLAVAAVILLANTFGWTQQRSIAPIQIPAPTQSQPQAAAEADPAKEATRTSKQKLLDDQAQRLVTMATELKTAVDKTNKNILSMDVVRKAEEIESLAHKMKDQGKK</sequence>
<protein>
    <submittedName>
        <fullName evidence="2">Type VI protein secretion system component VasF</fullName>
    </submittedName>
</protein>
<feature type="region of interest" description="Disordered" evidence="1">
    <location>
        <begin position="32"/>
        <end position="60"/>
    </location>
</feature>
<feature type="compositionally biased region" description="Basic and acidic residues" evidence="1">
    <location>
        <begin position="46"/>
        <end position="60"/>
    </location>
</feature>
<dbReference type="EMBL" id="JACHIP010000006">
    <property type="protein sequence ID" value="MBB5059452.1"/>
    <property type="molecule type" value="Genomic_DNA"/>
</dbReference>
<feature type="compositionally biased region" description="Low complexity" evidence="1">
    <location>
        <begin position="32"/>
        <end position="45"/>
    </location>
</feature>
<accession>A0A7W7ZGI6</accession>
<keyword evidence="3" id="KW-1185">Reference proteome</keyword>
<dbReference type="Proteomes" id="UP000540989">
    <property type="component" value="Unassembled WGS sequence"/>
</dbReference>
<evidence type="ECO:0000313" key="2">
    <source>
        <dbReference type="EMBL" id="MBB5059452.1"/>
    </source>
</evidence>
<comment type="caution">
    <text evidence="2">The sequence shown here is derived from an EMBL/GenBank/DDBJ whole genome shotgun (WGS) entry which is preliminary data.</text>
</comment>
<reference evidence="2 3" key="1">
    <citation type="submission" date="2020-08" db="EMBL/GenBank/DDBJ databases">
        <title>Genomic Encyclopedia of Type Strains, Phase IV (KMG-V): Genome sequencing to study the core and pangenomes of soil and plant-associated prokaryotes.</title>
        <authorList>
            <person name="Whitman W."/>
        </authorList>
    </citation>
    <scope>NUCLEOTIDE SEQUENCE [LARGE SCALE GENOMIC DNA]</scope>
    <source>
        <strain evidence="2 3">M8UP14</strain>
    </source>
</reference>
<evidence type="ECO:0000313" key="3">
    <source>
        <dbReference type="Proteomes" id="UP000540989"/>
    </source>
</evidence>